<dbReference type="EMBL" id="JACJVO010000028">
    <property type="protein sequence ID" value="MBB6733558.1"/>
    <property type="molecule type" value="Genomic_DNA"/>
</dbReference>
<comment type="caution">
    <text evidence="1">The sequence shown here is derived from an EMBL/GenBank/DDBJ whole genome shotgun (WGS) entry which is preliminary data.</text>
</comment>
<keyword evidence="2" id="KW-1185">Reference proteome</keyword>
<evidence type="ECO:0000313" key="1">
    <source>
        <dbReference type="EMBL" id="MBB6733558.1"/>
    </source>
</evidence>
<proteinExistence type="predicted"/>
<protein>
    <recommendedName>
        <fullName evidence="3">DUF3786 domain-containing protein</fullName>
    </recommendedName>
</protein>
<sequence length="214" mass="24051">MTTTQENETNRENDQKLLELVRQIYQHSLQLLNAVFEEEEVDGQVANHEVYGPLFTFRVKNKEGEGYACGFFLRELLQGFQQNKNPALWLSSFFVDLMKTPGGALLPKPPQSEDEAKAIMDGKVIPHCISAVKEEFAPEEVYAGLDLHQEHGPVLEAGFPKYKDGNNVCAMPLHLLLAHYLLNRDPADLLIQGLYRILDEQNGKSGQEASQPEG</sequence>
<gene>
    <name evidence="1" type="ORF">H7C18_21770</name>
</gene>
<evidence type="ECO:0000313" key="2">
    <source>
        <dbReference type="Proteomes" id="UP000564644"/>
    </source>
</evidence>
<dbReference type="Proteomes" id="UP000564644">
    <property type="component" value="Unassembled WGS sequence"/>
</dbReference>
<evidence type="ECO:0008006" key="3">
    <source>
        <dbReference type="Google" id="ProtNLM"/>
    </source>
</evidence>
<reference evidence="1 2" key="1">
    <citation type="submission" date="2020-08" db="EMBL/GenBank/DDBJ databases">
        <title>Cohnella phylogeny.</title>
        <authorList>
            <person name="Dunlap C."/>
        </authorList>
    </citation>
    <scope>NUCLEOTIDE SEQUENCE [LARGE SCALE GENOMIC DNA]</scope>
    <source>
        <strain evidence="1 2">CBP 2801</strain>
    </source>
</reference>
<dbReference type="AlphaFoldDB" id="A0A7X0SP24"/>
<organism evidence="1 2">
    <name type="scientific">Cohnella zeiphila</name>
    <dbReference type="NCBI Taxonomy" id="2761120"/>
    <lineage>
        <taxon>Bacteria</taxon>
        <taxon>Bacillati</taxon>
        <taxon>Bacillota</taxon>
        <taxon>Bacilli</taxon>
        <taxon>Bacillales</taxon>
        <taxon>Paenibacillaceae</taxon>
        <taxon>Cohnella</taxon>
    </lineage>
</organism>
<accession>A0A7X0SP24</accession>
<name>A0A7X0SP24_9BACL</name>
<dbReference type="RefSeq" id="WP_185131224.1">
    <property type="nucleotide sequence ID" value="NZ_JACJVO010000028.1"/>
</dbReference>